<dbReference type="HAMAP" id="MF_00234">
    <property type="entry name" value="Adenylate_kinase_AdkA"/>
    <property type="match status" value="1"/>
</dbReference>
<organism evidence="13 16">
    <name type="scientific">Acidiplasma aeolicum</name>
    <dbReference type="NCBI Taxonomy" id="507754"/>
    <lineage>
        <taxon>Archaea</taxon>
        <taxon>Methanobacteriati</taxon>
        <taxon>Thermoplasmatota</taxon>
        <taxon>Thermoplasmata</taxon>
        <taxon>Thermoplasmatales</taxon>
        <taxon>Ferroplasmaceae</taxon>
        <taxon>Acidiplasma</taxon>
    </lineage>
</organism>
<evidence type="ECO:0000256" key="6">
    <source>
        <dbReference type="ARBA" id="ARBA00022490"/>
    </source>
</evidence>
<sequence length="180" mass="20691">MRVIVSGIPGVGKSTVIDLVSQRSDYSVKNFGTIMFETARTMYQINNRDEMRKLDIKAQIELQRNAAIELGKMDNIIIDTHMSIKSPSGYLPGLPEWVLKELNISSYFLIEADPDKILTHRLNDPTRIRDNDTEKDIKEHQEINRYYAVAYSVYSGATVNFIYNPENHPEEAAENILRRL</sequence>
<evidence type="ECO:0000313" key="13">
    <source>
        <dbReference type="EMBL" id="KPV46382.1"/>
    </source>
</evidence>
<dbReference type="PATRIC" id="fig|507754.4.peg.631"/>
<evidence type="ECO:0000256" key="12">
    <source>
        <dbReference type="HAMAP-Rule" id="MF_00234"/>
    </source>
</evidence>
<accession>A0A0P9CTW9</accession>
<gene>
    <name evidence="12" type="primary">adkA</name>
    <name evidence="14" type="ORF">AOG54_00200</name>
    <name evidence="13" type="ORF">SE19_05690</name>
</gene>
<evidence type="ECO:0000256" key="7">
    <source>
        <dbReference type="ARBA" id="ARBA00022679"/>
    </source>
</evidence>
<proteinExistence type="inferred from homology"/>
<dbReference type="Proteomes" id="UP000050320">
    <property type="component" value="Unassembled WGS sequence"/>
</dbReference>
<keyword evidence="15" id="KW-1185">Reference proteome</keyword>
<keyword evidence="10 12" id="KW-0067">ATP-binding</keyword>
<dbReference type="OrthoDB" id="26198at2157"/>
<reference evidence="14 15" key="2">
    <citation type="submission" date="2015-09" db="EMBL/GenBank/DDBJ databases">
        <title>Heavy metals and arsenic resistance mechanisms in polyextremophilic archaea of the family Ferroplasmaceae.</title>
        <authorList>
            <person name="Bulaev A.G."/>
            <person name="Kanygina A.V."/>
        </authorList>
    </citation>
    <scope>NUCLEOTIDE SEQUENCE [LARGE SCALE GENOMIC DNA]</scope>
    <source>
        <strain evidence="14 15">VT</strain>
    </source>
</reference>
<dbReference type="Proteomes" id="UP000050515">
    <property type="component" value="Unassembled WGS sequence"/>
</dbReference>
<evidence type="ECO:0000256" key="4">
    <source>
        <dbReference type="ARBA" id="ARBA00012955"/>
    </source>
</evidence>
<dbReference type="SUPFAM" id="SSF52540">
    <property type="entry name" value="P-loop containing nucleoside triphosphate hydrolases"/>
    <property type="match status" value="1"/>
</dbReference>
<evidence type="ECO:0000256" key="10">
    <source>
        <dbReference type="ARBA" id="ARBA00022840"/>
    </source>
</evidence>
<dbReference type="NCBIfam" id="NF003122">
    <property type="entry name" value="PRK04040.1"/>
    <property type="match status" value="1"/>
</dbReference>
<dbReference type="GO" id="GO:0004017">
    <property type="term" value="F:AMP kinase activity"/>
    <property type="evidence" value="ECO:0007669"/>
    <property type="project" value="UniProtKB-UniRule"/>
</dbReference>
<evidence type="ECO:0000256" key="9">
    <source>
        <dbReference type="ARBA" id="ARBA00022777"/>
    </source>
</evidence>
<keyword evidence="6 12" id="KW-0963">Cytoplasm</keyword>
<keyword evidence="8 12" id="KW-0547">Nucleotide-binding</keyword>
<reference evidence="13 16" key="1">
    <citation type="submission" date="2015-09" db="EMBL/GenBank/DDBJ databases">
        <title>Draft genome sequence of Acidiplasma aeolicum DSM 18409.</title>
        <authorList>
            <person name="Hemp J."/>
        </authorList>
    </citation>
    <scope>NUCLEOTIDE SEQUENCE [LARGE SCALE GENOMIC DNA]</scope>
    <source>
        <strain evidence="13 16">V</strain>
    </source>
</reference>
<evidence type="ECO:0000313" key="15">
    <source>
        <dbReference type="Proteomes" id="UP000050320"/>
    </source>
</evidence>
<dbReference type="GO" id="GO:0005524">
    <property type="term" value="F:ATP binding"/>
    <property type="evidence" value="ECO:0007669"/>
    <property type="project" value="UniProtKB-UniRule"/>
</dbReference>
<dbReference type="InterPro" id="IPR027417">
    <property type="entry name" value="P-loop_NTPase"/>
</dbReference>
<name>A0A0P9CTW9_9ARCH</name>
<keyword evidence="9 12" id="KW-0418">Kinase</keyword>
<comment type="subcellular location">
    <subcellularLocation>
        <location evidence="2 12">Cytoplasm</location>
    </subcellularLocation>
</comment>
<keyword evidence="7 12" id="KW-0808">Transferase</keyword>
<evidence type="ECO:0000256" key="8">
    <source>
        <dbReference type="ARBA" id="ARBA00022741"/>
    </source>
</evidence>
<protein>
    <recommendedName>
        <fullName evidence="5 12">Adenylate kinase</fullName>
        <shortName evidence="12">AK</shortName>
        <ecNumber evidence="4 12">2.7.4.3</ecNumber>
    </recommendedName>
    <alternativeName>
        <fullName evidence="11 12">ATP-AMP transphosphorylase</fullName>
    </alternativeName>
</protein>
<dbReference type="EC" id="2.7.4.3" evidence="4 12"/>
<evidence type="ECO:0000256" key="1">
    <source>
        <dbReference type="ARBA" id="ARBA00000582"/>
    </source>
</evidence>
<comment type="similarity">
    <text evidence="3 12">Belongs to the archaeal adenylate kinase family.</text>
</comment>
<feature type="binding site" evidence="12">
    <location>
        <begin position="7"/>
        <end position="15"/>
    </location>
    <ligand>
        <name>ATP</name>
        <dbReference type="ChEBI" id="CHEBI:30616"/>
    </ligand>
</feature>
<evidence type="ECO:0000313" key="14">
    <source>
        <dbReference type="EMBL" id="KQB36735.1"/>
    </source>
</evidence>
<dbReference type="InterPro" id="IPR023477">
    <property type="entry name" value="Adenylate_kinase_AdkA"/>
</dbReference>
<dbReference type="EMBL" id="LJCQ01000254">
    <property type="protein sequence ID" value="KPV46382.1"/>
    <property type="molecule type" value="Genomic_DNA"/>
</dbReference>
<dbReference type="Gene3D" id="3.40.50.300">
    <property type="entry name" value="P-loop containing nucleotide triphosphate hydrolases"/>
    <property type="match status" value="1"/>
</dbReference>
<comment type="caution">
    <text evidence="13">The sequence shown here is derived from an EMBL/GenBank/DDBJ whole genome shotgun (WGS) entry which is preliminary data.</text>
</comment>
<evidence type="ECO:0000256" key="5">
    <source>
        <dbReference type="ARBA" id="ARBA00019926"/>
    </source>
</evidence>
<evidence type="ECO:0000256" key="11">
    <source>
        <dbReference type="ARBA" id="ARBA00033336"/>
    </source>
</evidence>
<dbReference type="Pfam" id="PF13207">
    <property type="entry name" value="AAA_17"/>
    <property type="match status" value="1"/>
</dbReference>
<dbReference type="GO" id="GO:0005737">
    <property type="term" value="C:cytoplasm"/>
    <property type="evidence" value="ECO:0007669"/>
    <property type="project" value="UniProtKB-SubCell"/>
</dbReference>
<comment type="catalytic activity">
    <reaction evidence="1 12">
        <text>AMP + ATP = 2 ADP</text>
        <dbReference type="Rhea" id="RHEA:12973"/>
        <dbReference type="ChEBI" id="CHEBI:30616"/>
        <dbReference type="ChEBI" id="CHEBI:456215"/>
        <dbReference type="ChEBI" id="CHEBI:456216"/>
        <dbReference type="EC" id="2.7.4.3"/>
    </reaction>
</comment>
<dbReference type="AlphaFoldDB" id="A0A0P9CTW9"/>
<dbReference type="RefSeq" id="WP_048101749.1">
    <property type="nucleotide sequence ID" value="NZ_JBBYJF010000003.1"/>
</dbReference>
<evidence type="ECO:0000313" key="16">
    <source>
        <dbReference type="Proteomes" id="UP000050515"/>
    </source>
</evidence>
<dbReference type="GeneID" id="84222229"/>
<evidence type="ECO:0000256" key="3">
    <source>
        <dbReference type="ARBA" id="ARBA00007088"/>
    </source>
</evidence>
<dbReference type="EMBL" id="LKBG01000001">
    <property type="protein sequence ID" value="KQB36735.1"/>
    <property type="molecule type" value="Genomic_DNA"/>
</dbReference>
<evidence type="ECO:0000256" key="2">
    <source>
        <dbReference type="ARBA" id="ARBA00004496"/>
    </source>
</evidence>